<evidence type="ECO:0000313" key="1">
    <source>
        <dbReference type="EMBL" id="KMU85651.1"/>
    </source>
</evidence>
<dbReference type="AlphaFoldDB" id="A0A0J8RM22"/>
<organism evidence="1 2">
    <name type="scientific">Coccidioides immitis H538.4</name>
    <dbReference type="NCBI Taxonomy" id="396776"/>
    <lineage>
        <taxon>Eukaryota</taxon>
        <taxon>Fungi</taxon>
        <taxon>Dikarya</taxon>
        <taxon>Ascomycota</taxon>
        <taxon>Pezizomycotina</taxon>
        <taxon>Eurotiomycetes</taxon>
        <taxon>Eurotiomycetidae</taxon>
        <taxon>Onygenales</taxon>
        <taxon>Onygenaceae</taxon>
        <taxon>Coccidioides</taxon>
    </lineage>
</organism>
<gene>
    <name evidence="1" type="ORF">CIHG_03691</name>
</gene>
<evidence type="ECO:0000313" key="2">
    <source>
        <dbReference type="Proteomes" id="UP000054563"/>
    </source>
</evidence>
<reference evidence="2" key="1">
    <citation type="journal article" date="2010" name="Genome Res.">
        <title>Population genomic sequencing of Coccidioides fungi reveals recent hybridization and transposon control.</title>
        <authorList>
            <person name="Neafsey D.E."/>
            <person name="Barker B.M."/>
            <person name="Sharpton T.J."/>
            <person name="Stajich J.E."/>
            <person name="Park D.J."/>
            <person name="Whiston E."/>
            <person name="Hung C.-Y."/>
            <person name="McMahan C."/>
            <person name="White J."/>
            <person name="Sykes S."/>
            <person name="Heiman D."/>
            <person name="Young S."/>
            <person name="Zeng Q."/>
            <person name="Abouelleil A."/>
            <person name="Aftuck L."/>
            <person name="Bessette D."/>
            <person name="Brown A."/>
            <person name="FitzGerald M."/>
            <person name="Lui A."/>
            <person name="Macdonald J.P."/>
            <person name="Priest M."/>
            <person name="Orbach M.J."/>
            <person name="Galgiani J.N."/>
            <person name="Kirkland T.N."/>
            <person name="Cole G.T."/>
            <person name="Birren B.W."/>
            <person name="Henn M.R."/>
            <person name="Taylor J.W."/>
            <person name="Rounsley S.D."/>
        </authorList>
    </citation>
    <scope>NUCLEOTIDE SEQUENCE [LARGE SCALE GENOMIC DNA]</scope>
    <source>
        <strain evidence="2">H538.4</strain>
    </source>
</reference>
<dbReference type="EMBL" id="DS016989">
    <property type="protein sequence ID" value="KMU85651.1"/>
    <property type="molecule type" value="Genomic_DNA"/>
</dbReference>
<protein>
    <submittedName>
        <fullName evidence="1">Uncharacterized protein</fullName>
    </submittedName>
</protein>
<accession>A0A0J8RM22</accession>
<proteinExistence type="predicted"/>
<sequence length="97" mass="11376">MLLIGLSRLECQELRLSVYPTFEAASHSTIYLHYKFLLSGNKPNLQHSTVYTKLFGQRNRRNTHLPPILYTPYILYPQYMDFKTSSLKKPFSAPHDK</sequence>
<name>A0A0J8RM22_COCIT</name>
<dbReference type="Proteomes" id="UP000054563">
    <property type="component" value="Unassembled WGS sequence"/>
</dbReference>
<dbReference type="VEuPathDB" id="FungiDB:CIHG_03691"/>